<feature type="compositionally biased region" description="Polar residues" evidence="2">
    <location>
        <begin position="769"/>
        <end position="784"/>
    </location>
</feature>
<dbReference type="OrthoDB" id="64867at2759"/>
<gene>
    <name evidence="4" type="ORF">FA10DRAFT_23569</name>
</gene>
<reference evidence="4 5" key="1">
    <citation type="journal article" date="2018" name="Mol. Biol. Evol.">
        <title>Broad Genomic Sampling Reveals a Smut Pathogenic Ancestry of the Fungal Clade Ustilaginomycotina.</title>
        <authorList>
            <person name="Kijpornyongpan T."/>
            <person name="Mondo S.J."/>
            <person name="Barry K."/>
            <person name="Sandor L."/>
            <person name="Lee J."/>
            <person name="Lipzen A."/>
            <person name="Pangilinan J."/>
            <person name="LaButti K."/>
            <person name="Hainaut M."/>
            <person name="Henrissat B."/>
            <person name="Grigoriev I.V."/>
            <person name="Spatafora J.W."/>
            <person name="Aime M.C."/>
        </authorList>
    </citation>
    <scope>NUCLEOTIDE SEQUENCE [LARGE SCALE GENOMIC DNA]</scope>
    <source>
        <strain evidence="4 5">MCA 4198</strain>
    </source>
</reference>
<dbReference type="InParanoid" id="A0A316YW12"/>
<evidence type="ECO:0000313" key="4">
    <source>
        <dbReference type="EMBL" id="PWN93459.1"/>
    </source>
</evidence>
<dbReference type="Proteomes" id="UP000245768">
    <property type="component" value="Unassembled WGS sequence"/>
</dbReference>
<dbReference type="GO" id="GO:0005768">
    <property type="term" value="C:endosome"/>
    <property type="evidence" value="ECO:0007669"/>
    <property type="project" value="TreeGrafter"/>
</dbReference>
<organism evidence="4 5">
    <name type="scientific">Acaromyces ingoldii</name>
    <dbReference type="NCBI Taxonomy" id="215250"/>
    <lineage>
        <taxon>Eukaryota</taxon>
        <taxon>Fungi</taxon>
        <taxon>Dikarya</taxon>
        <taxon>Basidiomycota</taxon>
        <taxon>Ustilaginomycotina</taxon>
        <taxon>Exobasidiomycetes</taxon>
        <taxon>Exobasidiales</taxon>
        <taxon>Cryptobasidiaceae</taxon>
        <taxon>Acaromyces</taxon>
    </lineage>
</organism>
<feature type="compositionally biased region" description="Low complexity" evidence="2">
    <location>
        <begin position="808"/>
        <end position="823"/>
    </location>
</feature>
<evidence type="ECO:0000256" key="1">
    <source>
        <dbReference type="ARBA" id="ARBA00038154"/>
    </source>
</evidence>
<dbReference type="RefSeq" id="XP_025380657.1">
    <property type="nucleotide sequence ID" value="XM_025519042.1"/>
</dbReference>
<feature type="region of interest" description="Disordered" evidence="2">
    <location>
        <begin position="766"/>
        <end position="833"/>
    </location>
</feature>
<evidence type="ECO:0000313" key="5">
    <source>
        <dbReference type="Proteomes" id="UP000245768"/>
    </source>
</evidence>
<feature type="domain" description="BRO1" evidence="3">
    <location>
        <begin position="4"/>
        <end position="437"/>
    </location>
</feature>
<dbReference type="SMART" id="SM01041">
    <property type="entry name" value="BRO1"/>
    <property type="match status" value="1"/>
</dbReference>
<dbReference type="Gene3D" id="1.20.120.560">
    <property type="entry name" value="alix/aip1 in complex with the ypdl late domain"/>
    <property type="match status" value="1"/>
</dbReference>
<keyword evidence="5" id="KW-1185">Reference proteome</keyword>
<name>A0A316YW12_9BASI</name>
<protein>
    <submittedName>
        <fullName evidence="4">BRO1-domain-containing protein</fullName>
    </submittedName>
</protein>
<dbReference type="AlphaFoldDB" id="A0A316YW12"/>
<feature type="compositionally biased region" description="Basic and acidic residues" evidence="2">
    <location>
        <begin position="791"/>
        <end position="803"/>
    </location>
</feature>
<dbReference type="Gene3D" id="1.25.40.280">
    <property type="entry name" value="alix/aip1 like domains"/>
    <property type="match status" value="1"/>
</dbReference>
<comment type="similarity">
    <text evidence="1">Belongs to the palA/RIM20 family.</text>
</comment>
<accession>A0A316YW12</accession>
<dbReference type="PROSITE" id="PS51180">
    <property type="entry name" value="BRO1"/>
    <property type="match status" value="1"/>
</dbReference>
<sequence>MPRNVLSIPTKTSSLASSHVSKAIRDHIAEAFVDTHPDAFTQDLRELVRIRDQVIRLEVHIASIEAAQRYNAQLVFMGTKFPADVNVSFAWTVSFPTTLPLFGISPTPSPPGSPSSSNRNARPYMRVSSSSMTVAHPDLNYERAAVLFSLAALYSAIGAGESRGEGESIKRAIAAFQISHLFSGTYARCADTDLKPAMLASLREAMLAQAQECFWQKAVLDRLKDATIAKLAMAVSDFYAKALDIASEGVVPSSPDDVQEGCELPREWINHMTVKRWHFAGAAQYRKSLDDLGSNRYGDELSRLKLAEQHVKKALESSKRDVSEAIVADLKSLQGVLASNIARATKDNDLIYLEPVTPVAQLAPVTAAVMVQEKCPPEVSNPIPLLRDSPAPAFGRPLFQELVPYGVHLALSIYDDRKDTFVRDEIATRREELDGIATTTLQSLNLPGSLQALEQPVGLPPSLLRKSDEIRSEGGLGRIEALLDNVRQSSTMDTDLLGEISATLDDDASRRPPDEAWNHFTQRVQEFQKNLADAASADATVRQKLEEAQDSIGILEGGREALEAAVPAQHVASSSHASATDPQLQKQSRAVRALRVELEGLDDLLDSRASILAEVKATAASDDVRPKVMREAGAIAANATASGGGSALVIQAAHFEPLFEIEMQKYDKFKRELDLSESDQAERLERIRQRNDDFLEARKIDTTVKRRERALQTLDSAHQKYREIESHLVEGIGFYNQLAKLLNELRQQVKEWNRARQMDGHLAEAASRMSIQQGTSSASSTPSKPRTRAQARAEEQNVERQLSESKYQQAQQQQQTPQRQWGAWQGGDIRFGD</sequence>
<dbReference type="Pfam" id="PF03097">
    <property type="entry name" value="BRO1"/>
    <property type="match status" value="1"/>
</dbReference>
<dbReference type="GeneID" id="37040958"/>
<dbReference type="PANTHER" id="PTHR23030">
    <property type="entry name" value="PCD6 INTERACTING PROTEIN-RELATED"/>
    <property type="match status" value="1"/>
</dbReference>
<dbReference type="InterPro" id="IPR025304">
    <property type="entry name" value="ALIX_V_dom"/>
</dbReference>
<evidence type="ECO:0000256" key="2">
    <source>
        <dbReference type="SAM" id="MobiDB-lite"/>
    </source>
</evidence>
<dbReference type="Gene3D" id="1.20.140.50">
    <property type="entry name" value="alix/aip1 like domains"/>
    <property type="match status" value="1"/>
</dbReference>
<evidence type="ECO:0000259" key="3">
    <source>
        <dbReference type="PROSITE" id="PS51180"/>
    </source>
</evidence>
<dbReference type="Pfam" id="PF13949">
    <property type="entry name" value="ALIX_LYPXL_bnd"/>
    <property type="match status" value="1"/>
</dbReference>
<proteinExistence type="inferred from homology"/>
<dbReference type="InterPro" id="IPR004328">
    <property type="entry name" value="BRO1_dom"/>
</dbReference>
<dbReference type="EMBL" id="KZ819634">
    <property type="protein sequence ID" value="PWN93459.1"/>
    <property type="molecule type" value="Genomic_DNA"/>
</dbReference>
<dbReference type="PANTHER" id="PTHR23030:SF39">
    <property type="entry name" value="PROGRAMMED CELL DEATH 6-INTERACTING PROTEIN"/>
    <property type="match status" value="1"/>
</dbReference>
<dbReference type="InterPro" id="IPR038499">
    <property type="entry name" value="BRO1_sf"/>
</dbReference>
<dbReference type="STRING" id="215250.A0A316YW12"/>